<protein>
    <submittedName>
        <fullName evidence="1">Uncharacterized protein</fullName>
    </submittedName>
</protein>
<organism evidence="1 2">
    <name type="scientific">Paspalum notatum var. saurae</name>
    <dbReference type="NCBI Taxonomy" id="547442"/>
    <lineage>
        <taxon>Eukaryota</taxon>
        <taxon>Viridiplantae</taxon>
        <taxon>Streptophyta</taxon>
        <taxon>Embryophyta</taxon>
        <taxon>Tracheophyta</taxon>
        <taxon>Spermatophyta</taxon>
        <taxon>Magnoliopsida</taxon>
        <taxon>Liliopsida</taxon>
        <taxon>Poales</taxon>
        <taxon>Poaceae</taxon>
        <taxon>PACMAD clade</taxon>
        <taxon>Panicoideae</taxon>
        <taxon>Andropogonodae</taxon>
        <taxon>Paspaleae</taxon>
        <taxon>Paspalinae</taxon>
        <taxon>Paspalum</taxon>
    </lineage>
</organism>
<dbReference type="AlphaFoldDB" id="A0AAQ3SIK1"/>
<gene>
    <name evidence="1" type="ORF">U9M48_003907</name>
</gene>
<dbReference type="Proteomes" id="UP001341281">
    <property type="component" value="Chromosome 01"/>
</dbReference>
<dbReference type="EMBL" id="CP144745">
    <property type="protein sequence ID" value="WVZ52907.1"/>
    <property type="molecule type" value="Genomic_DNA"/>
</dbReference>
<evidence type="ECO:0000313" key="2">
    <source>
        <dbReference type="Proteomes" id="UP001341281"/>
    </source>
</evidence>
<sequence>MRLRRPWRAWRWSTSMRRPPAHDVANEELTGSLPLCSHGAQDRASRGQVQAAREVGSRKIASRVAIQFQGASSWSYMVYSYE</sequence>
<proteinExistence type="predicted"/>
<name>A0AAQ3SIK1_PASNO</name>
<reference evidence="1 2" key="1">
    <citation type="submission" date="2024-02" db="EMBL/GenBank/DDBJ databases">
        <title>High-quality chromosome-scale genome assembly of Pensacola bahiagrass (Paspalum notatum Flugge var. saurae).</title>
        <authorList>
            <person name="Vega J.M."/>
            <person name="Podio M."/>
            <person name="Orjuela J."/>
            <person name="Siena L.A."/>
            <person name="Pessino S.C."/>
            <person name="Combes M.C."/>
            <person name="Mariac C."/>
            <person name="Albertini E."/>
            <person name="Pupilli F."/>
            <person name="Ortiz J.P.A."/>
            <person name="Leblanc O."/>
        </authorList>
    </citation>
    <scope>NUCLEOTIDE SEQUENCE [LARGE SCALE GENOMIC DNA]</scope>
    <source>
        <strain evidence="1">R1</strain>
        <tissue evidence="1">Leaf</tissue>
    </source>
</reference>
<keyword evidence="2" id="KW-1185">Reference proteome</keyword>
<accession>A0AAQ3SIK1</accession>
<evidence type="ECO:0000313" key="1">
    <source>
        <dbReference type="EMBL" id="WVZ52907.1"/>
    </source>
</evidence>